<keyword evidence="3" id="KW-1185">Reference proteome</keyword>
<comment type="caution">
    <text evidence="2">The sequence shown here is derived from an EMBL/GenBank/DDBJ whole genome shotgun (WGS) entry which is preliminary data.</text>
</comment>
<proteinExistence type="predicted"/>
<dbReference type="EMBL" id="BOMP01000094">
    <property type="protein sequence ID" value="GIE42399.1"/>
    <property type="molecule type" value="Genomic_DNA"/>
</dbReference>
<evidence type="ECO:0000256" key="1">
    <source>
        <dbReference type="SAM" id="MobiDB-lite"/>
    </source>
</evidence>
<feature type="region of interest" description="Disordered" evidence="1">
    <location>
        <begin position="1"/>
        <end position="73"/>
    </location>
</feature>
<sequence length="133" mass="14441">MLLAGAPGQADVPSDVPVQHDPHLVQAVPAGVLQRHRHPAASPDDPRGDTGVRGGADPVEETREIGEAHPYPACRITQSEKRYRALMQRPDLHPGFARPWHRPLNGCGRRGGHLAKGDQTPRDQRGQAGDHDD</sequence>
<protein>
    <submittedName>
        <fullName evidence="2">Uncharacterized protein</fullName>
    </submittedName>
</protein>
<dbReference type="Proteomes" id="UP000631312">
    <property type="component" value="Unassembled WGS sequence"/>
</dbReference>
<accession>A0ABQ4AN08</accession>
<reference evidence="2 3" key="1">
    <citation type="submission" date="2021-01" db="EMBL/GenBank/DDBJ databases">
        <title>Whole genome shotgun sequence of Actinoplanes lobatus NBRC 12513.</title>
        <authorList>
            <person name="Komaki H."/>
            <person name="Tamura T."/>
        </authorList>
    </citation>
    <scope>NUCLEOTIDE SEQUENCE [LARGE SCALE GENOMIC DNA]</scope>
    <source>
        <strain evidence="2 3">NBRC 12513</strain>
    </source>
</reference>
<organism evidence="2 3">
    <name type="scientific">Actinoplanes lobatus</name>
    <dbReference type="NCBI Taxonomy" id="113568"/>
    <lineage>
        <taxon>Bacteria</taxon>
        <taxon>Bacillati</taxon>
        <taxon>Actinomycetota</taxon>
        <taxon>Actinomycetes</taxon>
        <taxon>Micromonosporales</taxon>
        <taxon>Micromonosporaceae</taxon>
        <taxon>Actinoplanes</taxon>
    </lineage>
</organism>
<name>A0ABQ4AN08_9ACTN</name>
<feature type="compositionally biased region" description="Basic and acidic residues" evidence="1">
    <location>
        <begin position="115"/>
        <end position="133"/>
    </location>
</feature>
<gene>
    <name evidence="2" type="ORF">Alo02nite_52970</name>
</gene>
<evidence type="ECO:0000313" key="3">
    <source>
        <dbReference type="Proteomes" id="UP000631312"/>
    </source>
</evidence>
<feature type="region of interest" description="Disordered" evidence="1">
    <location>
        <begin position="90"/>
        <end position="133"/>
    </location>
</feature>
<evidence type="ECO:0000313" key="2">
    <source>
        <dbReference type="EMBL" id="GIE42399.1"/>
    </source>
</evidence>